<reference evidence="4 5" key="1">
    <citation type="submission" date="2020-02" db="EMBL/GenBank/DDBJ databases">
        <title>Plant-Promoting Endophytic Bacterium Rhizobium oryzihabitans sp. nov., Isolated from the Root of Rice.</title>
        <authorList>
            <person name="zhao J."/>
            <person name="Zhang G."/>
        </authorList>
    </citation>
    <scope>NUCLEOTIDE SEQUENCE [LARGE SCALE GENOMIC DNA]</scope>
    <source>
        <strain evidence="4 5">M15</strain>
    </source>
</reference>
<dbReference type="PROSITE" id="PS00455">
    <property type="entry name" value="AMP_BINDING"/>
    <property type="match status" value="1"/>
</dbReference>
<dbReference type="Pfam" id="PF13193">
    <property type="entry name" value="AMP-binding_C"/>
    <property type="match status" value="1"/>
</dbReference>
<dbReference type="Pfam" id="PF00501">
    <property type="entry name" value="AMP-binding"/>
    <property type="match status" value="1"/>
</dbReference>
<accession>A0A7L5BPJ5</accession>
<feature type="domain" description="AMP-dependent synthetase/ligase" evidence="2">
    <location>
        <begin position="8"/>
        <end position="366"/>
    </location>
</feature>
<dbReference type="RefSeq" id="WP_082184993.1">
    <property type="nucleotide sequence ID" value="NZ_CP048635.1"/>
</dbReference>
<evidence type="ECO:0000256" key="1">
    <source>
        <dbReference type="ARBA" id="ARBA00022723"/>
    </source>
</evidence>
<dbReference type="GO" id="GO:0016878">
    <property type="term" value="F:acid-thiol ligase activity"/>
    <property type="evidence" value="ECO:0007669"/>
    <property type="project" value="UniProtKB-ARBA"/>
</dbReference>
<organism evidence="4 5">
    <name type="scientific">Rhizobium oryzihabitans</name>
    <dbReference type="NCBI Taxonomy" id="2267833"/>
    <lineage>
        <taxon>Bacteria</taxon>
        <taxon>Pseudomonadati</taxon>
        <taxon>Pseudomonadota</taxon>
        <taxon>Alphaproteobacteria</taxon>
        <taxon>Hyphomicrobiales</taxon>
        <taxon>Rhizobiaceae</taxon>
        <taxon>Rhizobium/Agrobacterium group</taxon>
        <taxon>Rhizobium</taxon>
    </lineage>
</organism>
<evidence type="ECO:0000313" key="5">
    <source>
        <dbReference type="Proteomes" id="UP000464865"/>
    </source>
</evidence>
<dbReference type="KEGG" id="roy:G3A56_23430"/>
<dbReference type="Gene3D" id="3.40.50.12780">
    <property type="entry name" value="N-terminal domain of ligase-like"/>
    <property type="match status" value="1"/>
</dbReference>
<dbReference type="PANTHER" id="PTHR43767">
    <property type="entry name" value="LONG-CHAIN-FATTY-ACID--COA LIGASE"/>
    <property type="match status" value="1"/>
</dbReference>
<dbReference type="InterPro" id="IPR000873">
    <property type="entry name" value="AMP-dep_synth/lig_dom"/>
</dbReference>
<sequence>MRIDHYLHRSAERHAGKTALVAGETRLNYAELKTMSEAFAAALIVRGATPGDRVVLLMDNGWRMAVAIFGCWMAGAVVCPVNPSTKEARLSQILDSSTPFAVVAEARLEKMVSDTAGSSELLRIVSGVSNPSGDGIDFDALLEQAHVALPQNLPETDLAVIIYTSGSTGEPKGVMLAHDNLDAAVRSITSYLGNTSEDILLGVLPLSFGYGLNQLLSSVFVGGTLVIEKSFAYPHLIFERIREERITGFALVPTMLSIMMQTRDLSQNLFESLRYVTAAAAPLPTVHGDWLRTFLPHVGLFRMYGQTECTRISFLPPEDLDRKRDSVGIAIPGTSTEVVDEMGDSVAPGTTGELVVSGPHVMRGYWRNEVATARALRTDAATGRMRLHTGDLFTCDAEGYLTFVARKDDIIKSRGEKVAPQAVEAVLQTMPGVSDALVIGVAHEVFGQAIKAIVIAPGAAITEKDVMRHCARHLEVHMVPTIVEFRDFLPTTDTGKVSRRLAAQDTENNR</sequence>
<gene>
    <name evidence="4" type="ORF">G3A56_23430</name>
</gene>
<dbReference type="InterPro" id="IPR050237">
    <property type="entry name" value="ATP-dep_AMP-bd_enzyme"/>
</dbReference>
<dbReference type="Proteomes" id="UP000464865">
    <property type="component" value="Chromosome M15-12"/>
</dbReference>
<keyword evidence="5" id="KW-1185">Reference proteome</keyword>
<feature type="domain" description="AMP-binding enzyme C-terminal" evidence="3">
    <location>
        <begin position="423"/>
        <end position="496"/>
    </location>
</feature>
<dbReference type="PANTHER" id="PTHR43767:SF1">
    <property type="entry name" value="NONRIBOSOMAL PEPTIDE SYNTHASE PES1 (EUROFUNG)-RELATED"/>
    <property type="match status" value="1"/>
</dbReference>
<keyword evidence="4" id="KW-0436">Ligase</keyword>
<dbReference type="AlphaFoldDB" id="A0A7L5BPJ5"/>
<dbReference type="SUPFAM" id="SSF56801">
    <property type="entry name" value="Acetyl-CoA synthetase-like"/>
    <property type="match status" value="1"/>
</dbReference>
<evidence type="ECO:0000259" key="3">
    <source>
        <dbReference type="Pfam" id="PF13193"/>
    </source>
</evidence>
<keyword evidence="1" id="KW-0479">Metal-binding</keyword>
<dbReference type="Gene3D" id="3.30.300.30">
    <property type="match status" value="1"/>
</dbReference>
<dbReference type="InterPro" id="IPR020845">
    <property type="entry name" value="AMP-binding_CS"/>
</dbReference>
<dbReference type="GO" id="GO:0046872">
    <property type="term" value="F:metal ion binding"/>
    <property type="evidence" value="ECO:0007669"/>
    <property type="project" value="UniProtKB-KW"/>
</dbReference>
<dbReference type="PRINTS" id="PR00154">
    <property type="entry name" value="AMPBINDING"/>
</dbReference>
<proteinExistence type="predicted"/>
<evidence type="ECO:0000259" key="2">
    <source>
        <dbReference type="Pfam" id="PF00501"/>
    </source>
</evidence>
<evidence type="ECO:0000313" key="4">
    <source>
        <dbReference type="EMBL" id="QIB40768.1"/>
    </source>
</evidence>
<dbReference type="InterPro" id="IPR025110">
    <property type="entry name" value="AMP-bd_C"/>
</dbReference>
<dbReference type="EMBL" id="CP048635">
    <property type="protein sequence ID" value="QIB40768.1"/>
    <property type="molecule type" value="Genomic_DNA"/>
</dbReference>
<name>A0A7L5BPJ5_9HYPH</name>
<dbReference type="InterPro" id="IPR042099">
    <property type="entry name" value="ANL_N_sf"/>
</dbReference>
<dbReference type="InterPro" id="IPR045851">
    <property type="entry name" value="AMP-bd_C_sf"/>
</dbReference>
<dbReference type="InterPro" id="IPR020459">
    <property type="entry name" value="AMP-binding"/>
</dbReference>
<protein>
    <submittedName>
        <fullName evidence="4">Acyl--CoA ligase</fullName>
    </submittedName>
</protein>